<dbReference type="GO" id="GO:0006614">
    <property type="term" value="P:SRP-dependent cotranslational protein targeting to membrane"/>
    <property type="evidence" value="ECO:0007669"/>
    <property type="project" value="InterPro"/>
</dbReference>
<evidence type="ECO:0000256" key="1">
    <source>
        <dbReference type="SAM" id="MobiDB-lite"/>
    </source>
</evidence>
<feature type="region of interest" description="Disordered" evidence="1">
    <location>
        <begin position="1"/>
        <end position="47"/>
    </location>
</feature>
<protein>
    <submittedName>
        <fullName evidence="2">Uncharacterized protein</fullName>
    </submittedName>
</protein>
<proteinExistence type="predicted"/>
<dbReference type="STRING" id="947166.A0A1D1W6Y6"/>
<comment type="caution">
    <text evidence="2">The sequence shown here is derived from an EMBL/GenBank/DDBJ whole genome shotgun (WGS) entry which is preliminary data.</text>
</comment>
<dbReference type="EMBL" id="BDGG01000018">
    <property type="protein sequence ID" value="GAV08653.1"/>
    <property type="molecule type" value="Genomic_DNA"/>
</dbReference>
<sequence length="47" mass="5399">MNSSTSTKFGLKHRIAQKREEGIAREISKQLQDDPKVTKKEDERVAN</sequence>
<dbReference type="InterPro" id="IPR009779">
    <property type="entry name" value="SSR3"/>
</dbReference>
<dbReference type="Pfam" id="PF07074">
    <property type="entry name" value="TRAP-gamma"/>
    <property type="match status" value="1"/>
</dbReference>
<evidence type="ECO:0000313" key="3">
    <source>
        <dbReference type="Proteomes" id="UP000186922"/>
    </source>
</evidence>
<gene>
    <name evidence="2" type="primary">RvY_18315-1</name>
    <name evidence="2" type="synonym">RvY_18315.1</name>
    <name evidence="2" type="ORF">RvY_18315</name>
</gene>
<name>A0A1D1W6Y6_RAMVA</name>
<feature type="compositionally biased region" description="Basic and acidic residues" evidence="1">
    <location>
        <begin position="17"/>
        <end position="47"/>
    </location>
</feature>
<accession>A0A1D1W6Y6</accession>
<evidence type="ECO:0000313" key="2">
    <source>
        <dbReference type="EMBL" id="GAV08653.1"/>
    </source>
</evidence>
<dbReference type="GO" id="GO:0016020">
    <property type="term" value="C:membrane"/>
    <property type="evidence" value="ECO:0007669"/>
    <property type="project" value="InterPro"/>
</dbReference>
<dbReference type="Proteomes" id="UP000186922">
    <property type="component" value="Unassembled WGS sequence"/>
</dbReference>
<keyword evidence="3" id="KW-1185">Reference proteome</keyword>
<reference evidence="2 3" key="1">
    <citation type="journal article" date="2016" name="Nat. Commun.">
        <title>Extremotolerant tardigrade genome and improved radiotolerance of human cultured cells by tardigrade-unique protein.</title>
        <authorList>
            <person name="Hashimoto T."/>
            <person name="Horikawa D.D."/>
            <person name="Saito Y."/>
            <person name="Kuwahara H."/>
            <person name="Kozuka-Hata H."/>
            <person name="Shin-I T."/>
            <person name="Minakuchi Y."/>
            <person name="Ohishi K."/>
            <person name="Motoyama A."/>
            <person name="Aizu T."/>
            <person name="Enomoto A."/>
            <person name="Kondo K."/>
            <person name="Tanaka S."/>
            <person name="Hara Y."/>
            <person name="Koshikawa S."/>
            <person name="Sagara H."/>
            <person name="Miura T."/>
            <person name="Yokobori S."/>
            <person name="Miyagawa K."/>
            <person name="Suzuki Y."/>
            <person name="Kubo T."/>
            <person name="Oyama M."/>
            <person name="Kohara Y."/>
            <person name="Fujiyama A."/>
            <person name="Arakawa K."/>
            <person name="Katayama T."/>
            <person name="Toyoda A."/>
            <person name="Kunieda T."/>
        </authorList>
    </citation>
    <scope>NUCLEOTIDE SEQUENCE [LARGE SCALE GENOMIC DNA]</scope>
    <source>
        <strain evidence="2 3">YOKOZUNA-1</strain>
    </source>
</reference>
<organism evidence="2 3">
    <name type="scientific">Ramazzottius varieornatus</name>
    <name type="common">Water bear</name>
    <name type="synonym">Tardigrade</name>
    <dbReference type="NCBI Taxonomy" id="947166"/>
    <lineage>
        <taxon>Eukaryota</taxon>
        <taxon>Metazoa</taxon>
        <taxon>Ecdysozoa</taxon>
        <taxon>Tardigrada</taxon>
        <taxon>Eutardigrada</taxon>
        <taxon>Parachela</taxon>
        <taxon>Hypsibioidea</taxon>
        <taxon>Ramazzottiidae</taxon>
        <taxon>Ramazzottius</taxon>
    </lineage>
</organism>
<dbReference type="AlphaFoldDB" id="A0A1D1W6Y6"/>